<feature type="domain" description="Methyl-accepting transducer" evidence="7">
    <location>
        <begin position="398"/>
        <end position="627"/>
    </location>
</feature>
<evidence type="ECO:0000256" key="6">
    <source>
        <dbReference type="SAM" id="Phobius"/>
    </source>
</evidence>
<dbReference type="GO" id="GO:0005886">
    <property type="term" value="C:plasma membrane"/>
    <property type="evidence" value="ECO:0007669"/>
    <property type="project" value="TreeGrafter"/>
</dbReference>
<dbReference type="SMART" id="SM00283">
    <property type="entry name" value="MA"/>
    <property type="match status" value="1"/>
</dbReference>
<comment type="similarity">
    <text evidence="3">Belongs to the methyl-accepting chemotaxis (MCP) protein family.</text>
</comment>
<dbReference type="CDD" id="cd11386">
    <property type="entry name" value="MCP_signal"/>
    <property type="match status" value="1"/>
</dbReference>
<evidence type="ECO:0000256" key="1">
    <source>
        <dbReference type="ARBA" id="ARBA00004370"/>
    </source>
</evidence>
<dbReference type="AlphaFoldDB" id="A0A261TX65"/>
<dbReference type="SUPFAM" id="SSF58104">
    <property type="entry name" value="Methyl-accepting chemotaxis protein (MCP) signaling domain"/>
    <property type="match status" value="1"/>
</dbReference>
<dbReference type="GO" id="GO:0004888">
    <property type="term" value="F:transmembrane signaling receptor activity"/>
    <property type="evidence" value="ECO:0007669"/>
    <property type="project" value="TreeGrafter"/>
</dbReference>
<keyword evidence="6" id="KW-1133">Transmembrane helix</keyword>
<keyword evidence="4" id="KW-0807">Transducer</keyword>
<keyword evidence="9" id="KW-1185">Reference proteome</keyword>
<dbReference type="InterPro" id="IPR024478">
    <property type="entry name" value="HlyB_4HB_MCP"/>
</dbReference>
<dbReference type="Pfam" id="PF00015">
    <property type="entry name" value="MCPsignal"/>
    <property type="match status" value="1"/>
</dbReference>
<dbReference type="Gene3D" id="1.10.287.950">
    <property type="entry name" value="Methyl-accepting chemotaxis protein"/>
    <property type="match status" value="1"/>
</dbReference>
<proteinExistence type="inferred from homology"/>
<feature type="region of interest" description="Disordered" evidence="5">
    <location>
        <begin position="1"/>
        <end position="20"/>
    </location>
</feature>
<name>A0A261TX65_9BORD</name>
<comment type="caution">
    <text evidence="8">The sequence shown here is derived from an EMBL/GenBank/DDBJ whole genome shotgun (WGS) entry which is preliminary data.</text>
</comment>
<comment type="subcellular location">
    <subcellularLocation>
        <location evidence="1">Membrane</location>
    </subcellularLocation>
</comment>
<dbReference type="EMBL" id="NEVP01000004">
    <property type="protein sequence ID" value="OZI53590.1"/>
    <property type="molecule type" value="Genomic_DNA"/>
</dbReference>
<feature type="transmembrane region" description="Helical" evidence="6">
    <location>
        <begin position="133"/>
        <end position="155"/>
    </location>
</feature>
<dbReference type="PANTHER" id="PTHR43531:SF14">
    <property type="entry name" value="METHYL-ACCEPTING CHEMOTAXIS PROTEIN I-RELATED"/>
    <property type="match status" value="1"/>
</dbReference>
<sequence>MFPIMPGNTRGSTTWQSCGRPSWPSCCATTSSSLQGPRAAGIPEAPAPDATGISSCTPAPAAGVCLPGRAWPVVNDLLNVASYSAAGRRVLSVRRPRKSAGTSGADRSMRALPGIQTDRLNMNLAAMKVRSRLALGFLTLVMALTFLGVLSIYALRTLDAAIHEIAFVNNQQMKLALTMTDRIQDRAIAVRNVVLSTDAQVVDREAKRAATAASAYNEASDRLAQLFAADSGTTEEEHRLFRAVRQAQQEALPIFNRAMDAGIRNDAAEAARILRDELRAKQDAWLGHLNALSELETKLSDEAANLAAGTVTTLQSTIVVTMVIALLLGVAAAMLITRSILKQLGGEPADAQRLAGAIAAGDLTTSLQLDPKDRSSLMHSLEAMRGQLAQTVGTIVVAAEAISTASAQIAEGNADLSQRTEEQAASLEETAASIEELTSTVRMNQDNAVSGSSLALDCTSLTEAAGQVVQEVVASMGAISGDAERVGEIVAVIDSIAFQTNILALNAAVEAARAGEQGRGFAVVATEVRALAQRSATAAKEIKVLIENSKQAVNSGAGLAGRAGDQMEKVLTAVAGLKEVTAEIATASTEQTGGIEQVNVAVAQMDAMTQQNAALVEESAAAASAMATQARELLNAVARFKTHAQAGRMQPPRAAASGATARLALAHSAL</sequence>
<evidence type="ECO:0000256" key="2">
    <source>
        <dbReference type="ARBA" id="ARBA00022481"/>
    </source>
</evidence>
<gene>
    <name evidence="8" type="ORF">CAL25_06340</name>
</gene>
<evidence type="ECO:0000256" key="4">
    <source>
        <dbReference type="PROSITE-ProRule" id="PRU00284"/>
    </source>
</evidence>
<feature type="compositionally biased region" description="Polar residues" evidence="5">
    <location>
        <begin position="9"/>
        <end position="19"/>
    </location>
</feature>
<accession>A0A261TX65</accession>
<dbReference type="FunFam" id="1.10.287.950:FF:000001">
    <property type="entry name" value="Methyl-accepting chemotaxis sensory transducer"/>
    <property type="match status" value="1"/>
</dbReference>
<dbReference type="PANTHER" id="PTHR43531">
    <property type="entry name" value="PROTEIN ICFG"/>
    <property type="match status" value="1"/>
</dbReference>
<dbReference type="GO" id="GO:0006935">
    <property type="term" value="P:chemotaxis"/>
    <property type="evidence" value="ECO:0007669"/>
    <property type="project" value="TreeGrafter"/>
</dbReference>
<keyword evidence="6" id="KW-0472">Membrane</keyword>
<keyword evidence="2" id="KW-0488">Methylation</keyword>
<organism evidence="8 9">
    <name type="scientific">Bordetella genomosp. 5</name>
    <dbReference type="NCBI Taxonomy" id="1395608"/>
    <lineage>
        <taxon>Bacteria</taxon>
        <taxon>Pseudomonadati</taxon>
        <taxon>Pseudomonadota</taxon>
        <taxon>Betaproteobacteria</taxon>
        <taxon>Burkholderiales</taxon>
        <taxon>Alcaligenaceae</taxon>
        <taxon>Bordetella</taxon>
    </lineage>
</organism>
<evidence type="ECO:0000256" key="3">
    <source>
        <dbReference type="ARBA" id="ARBA00029447"/>
    </source>
</evidence>
<dbReference type="InterPro" id="IPR051310">
    <property type="entry name" value="MCP_chemotaxis"/>
</dbReference>
<evidence type="ECO:0000256" key="5">
    <source>
        <dbReference type="SAM" id="MobiDB-lite"/>
    </source>
</evidence>
<reference evidence="8 9" key="1">
    <citation type="submission" date="2017-05" db="EMBL/GenBank/DDBJ databases">
        <title>Complete and WGS of Bordetella genogroups.</title>
        <authorList>
            <person name="Spilker T."/>
            <person name="LiPuma J."/>
        </authorList>
    </citation>
    <scope>NUCLEOTIDE SEQUENCE [LARGE SCALE GENOMIC DNA]</scope>
    <source>
        <strain evidence="8 9">AU10456</strain>
    </source>
</reference>
<dbReference type="PROSITE" id="PS50111">
    <property type="entry name" value="CHEMOTAXIS_TRANSDUC_2"/>
    <property type="match status" value="1"/>
</dbReference>
<keyword evidence="6" id="KW-0812">Transmembrane</keyword>
<dbReference type="Pfam" id="PF12729">
    <property type="entry name" value="4HB_MCP_1"/>
    <property type="match status" value="1"/>
</dbReference>
<protein>
    <recommendedName>
        <fullName evidence="7">Methyl-accepting transducer domain-containing protein</fullName>
    </recommendedName>
</protein>
<dbReference type="InterPro" id="IPR004089">
    <property type="entry name" value="MCPsignal_dom"/>
</dbReference>
<evidence type="ECO:0000313" key="9">
    <source>
        <dbReference type="Proteomes" id="UP000216913"/>
    </source>
</evidence>
<dbReference type="CDD" id="cd19411">
    <property type="entry name" value="MCP2201-like_sensor"/>
    <property type="match status" value="1"/>
</dbReference>
<dbReference type="InterPro" id="IPR047347">
    <property type="entry name" value="YvaQ-like_sensor"/>
</dbReference>
<feature type="transmembrane region" description="Helical" evidence="6">
    <location>
        <begin position="318"/>
        <end position="336"/>
    </location>
</feature>
<evidence type="ECO:0000259" key="7">
    <source>
        <dbReference type="PROSITE" id="PS50111"/>
    </source>
</evidence>
<evidence type="ECO:0000313" key="8">
    <source>
        <dbReference type="EMBL" id="OZI53590.1"/>
    </source>
</evidence>
<dbReference type="OrthoDB" id="9806477at2"/>
<dbReference type="Proteomes" id="UP000216913">
    <property type="component" value="Unassembled WGS sequence"/>
</dbReference>
<dbReference type="GO" id="GO:0007165">
    <property type="term" value="P:signal transduction"/>
    <property type="evidence" value="ECO:0007669"/>
    <property type="project" value="UniProtKB-KW"/>
</dbReference>